<dbReference type="Proteomes" id="UP000675881">
    <property type="component" value="Chromosome 8"/>
</dbReference>
<protein>
    <submittedName>
        <fullName evidence="1">(salmon louse) hypothetical protein</fullName>
    </submittedName>
</protein>
<name>A0A7R8D4B0_LEPSM</name>
<dbReference type="AlphaFoldDB" id="A0A7R8D4B0"/>
<accession>A0A7R8D4B0</accession>
<dbReference type="EMBL" id="HG994587">
    <property type="protein sequence ID" value="CAF3024479.1"/>
    <property type="molecule type" value="Genomic_DNA"/>
</dbReference>
<proteinExistence type="predicted"/>
<gene>
    <name evidence="1" type="ORF">LSAA_13766</name>
</gene>
<evidence type="ECO:0000313" key="1">
    <source>
        <dbReference type="EMBL" id="CAF3024479.1"/>
    </source>
</evidence>
<keyword evidence="2" id="KW-1185">Reference proteome</keyword>
<evidence type="ECO:0000313" key="2">
    <source>
        <dbReference type="Proteomes" id="UP000675881"/>
    </source>
</evidence>
<reference evidence="1" key="1">
    <citation type="submission" date="2021-02" db="EMBL/GenBank/DDBJ databases">
        <authorList>
            <person name="Bekaert M."/>
        </authorList>
    </citation>
    <scope>NUCLEOTIDE SEQUENCE</scope>
    <source>
        <strain evidence="1">IoA-00</strain>
    </source>
</reference>
<sequence>MSSTYRSNRGFFPAKQIPNHLLNISNKRQIGTFLCLSAPQKCPHPPGHDIQLYERYEFFVRFGHAYNCIHHHWIWKLINQFLESVKSCGEGSSLDTSGFIHSG</sequence>
<organism evidence="1 2">
    <name type="scientific">Lepeophtheirus salmonis</name>
    <name type="common">Salmon louse</name>
    <name type="synonym">Caligus salmonis</name>
    <dbReference type="NCBI Taxonomy" id="72036"/>
    <lineage>
        <taxon>Eukaryota</taxon>
        <taxon>Metazoa</taxon>
        <taxon>Ecdysozoa</taxon>
        <taxon>Arthropoda</taxon>
        <taxon>Crustacea</taxon>
        <taxon>Multicrustacea</taxon>
        <taxon>Hexanauplia</taxon>
        <taxon>Copepoda</taxon>
        <taxon>Siphonostomatoida</taxon>
        <taxon>Caligidae</taxon>
        <taxon>Lepeophtheirus</taxon>
    </lineage>
</organism>